<evidence type="ECO:0000313" key="2">
    <source>
        <dbReference type="EMBL" id="CAD1819248.1"/>
    </source>
</evidence>
<feature type="compositionally biased region" description="Low complexity" evidence="1">
    <location>
        <begin position="69"/>
        <end position="93"/>
    </location>
</feature>
<accession>A0A6V7NL51</accession>
<name>A0A6V7NL51_ANACO</name>
<dbReference type="AlphaFoldDB" id="A0A6V7NL51"/>
<sequence length="114" mass="11599">MVVMGLISRVLDAAVVAFSAAVAVAAPLIDAQALVPARLVPAPVAELRRRYAAEFGDYLVAELPCSSAASSWSRSPSSGPSPSPTSTASSPGADGLPPPPSWPVSPPPPPWLPF</sequence>
<gene>
    <name evidence="2" type="ORF">CB5_LOCUS2459</name>
</gene>
<organism evidence="2">
    <name type="scientific">Ananas comosus var. bracteatus</name>
    <name type="common">red pineapple</name>
    <dbReference type="NCBI Taxonomy" id="296719"/>
    <lineage>
        <taxon>Eukaryota</taxon>
        <taxon>Viridiplantae</taxon>
        <taxon>Streptophyta</taxon>
        <taxon>Embryophyta</taxon>
        <taxon>Tracheophyta</taxon>
        <taxon>Spermatophyta</taxon>
        <taxon>Magnoliopsida</taxon>
        <taxon>Liliopsida</taxon>
        <taxon>Poales</taxon>
        <taxon>Bromeliaceae</taxon>
        <taxon>Bromelioideae</taxon>
        <taxon>Ananas</taxon>
    </lineage>
</organism>
<dbReference type="EMBL" id="LR862139">
    <property type="protein sequence ID" value="CAD1819248.1"/>
    <property type="molecule type" value="Genomic_DNA"/>
</dbReference>
<feature type="compositionally biased region" description="Pro residues" evidence="1">
    <location>
        <begin position="96"/>
        <end position="114"/>
    </location>
</feature>
<dbReference type="PANTHER" id="PTHR31204">
    <property type="entry name" value="SIGMA INTRACELLULAR RECEPTOR 2"/>
    <property type="match status" value="1"/>
</dbReference>
<protein>
    <submittedName>
        <fullName evidence="2">Uncharacterized protein</fullName>
    </submittedName>
</protein>
<reference evidence="2" key="1">
    <citation type="submission" date="2020-07" db="EMBL/GenBank/DDBJ databases">
        <authorList>
            <person name="Lin J."/>
        </authorList>
    </citation>
    <scope>NUCLEOTIDE SEQUENCE</scope>
</reference>
<feature type="region of interest" description="Disordered" evidence="1">
    <location>
        <begin position="69"/>
        <end position="114"/>
    </location>
</feature>
<dbReference type="GO" id="GO:0005783">
    <property type="term" value="C:endoplasmic reticulum"/>
    <property type="evidence" value="ECO:0007669"/>
    <property type="project" value="TreeGrafter"/>
</dbReference>
<dbReference type="PANTHER" id="PTHR31204:SF1">
    <property type="entry name" value="SIGMA INTRACELLULAR RECEPTOR 2"/>
    <property type="match status" value="1"/>
</dbReference>
<proteinExistence type="predicted"/>
<evidence type="ECO:0000256" key="1">
    <source>
        <dbReference type="SAM" id="MobiDB-lite"/>
    </source>
</evidence>
<dbReference type="InterPro" id="IPR051987">
    <property type="entry name" value="Sigma-2_receptor-like"/>
</dbReference>